<keyword evidence="1" id="KW-0368">Histidine biosynthesis</keyword>
<dbReference type="GO" id="GO:0004821">
    <property type="term" value="F:histidine-tRNA ligase activity"/>
    <property type="evidence" value="ECO:0007669"/>
    <property type="project" value="TreeGrafter"/>
</dbReference>
<organism evidence="3 4">
    <name type="scientific">Campylobacter hyointestinalis</name>
    <dbReference type="NCBI Taxonomy" id="198"/>
    <lineage>
        <taxon>Bacteria</taxon>
        <taxon>Pseudomonadati</taxon>
        <taxon>Campylobacterota</taxon>
        <taxon>Epsilonproteobacteria</taxon>
        <taxon>Campylobacterales</taxon>
        <taxon>Campylobacteraceae</taxon>
        <taxon>Campylobacter</taxon>
    </lineage>
</organism>
<dbReference type="Proteomes" id="UP000321812">
    <property type="component" value="Unassembled WGS sequence"/>
</dbReference>
<dbReference type="InterPro" id="IPR045864">
    <property type="entry name" value="aa-tRNA-synth_II/BPL/LPL"/>
</dbReference>
<keyword evidence="3" id="KW-0808">Transferase</keyword>
<dbReference type="GO" id="GO:0006427">
    <property type="term" value="P:histidyl-tRNA aminoacylation"/>
    <property type="evidence" value="ECO:0007669"/>
    <property type="project" value="TreeGrafter"/>
</dbReference>
<dbReference type="SUPFAM" id="SSF55681">
    <property type="entry name" value="Class II aaRS and biotin synthetases"/>
    <property type="match status" value="1"/>
</dbReference>
<accession>A0A562XM08</accession>
<dbReference type="GO" id="GO:0005737">
    <property type="term" value="C:cytoplasm"/>
    <property type="evidence" value="ECO:0007669"/>
    <property type="project" value="InterPro"/>
</dbReference>
<protein>
    <submittedName>
        <fullName evidence="3">ATP phosphoribosyltransferase regulatory subunit</fullName>
    </submittedName>
</protein>
<dbReference type="GO" id="GO:0000105">
    <property type="term" value="P:L-histidine biosynthetic process"/>
    <property type="evidence" value="ECO:0007669"/>
    <property type="project" value="UniProtKB-KW"/>
</dbReference>
<reference evidence="3 4" key="1">
    <citation type="submission" date="2019-07" db="EMBL/GenBank/DDBJ databases">
        <title>Rapid identification of Enteric Bacteria from Whole Genome Sequences (WGS) using Average Nucleotide Identity (ANI).</title>
        <authorList>
            <person name="Lane C."/>
        </authorList>
    </citation>
    <scope>NUCLEOTIDE SEQUENCE [LARGE SCALE GENOMIC DNA]</scope>
    <source>
        <strain evidence="3 4">D2411</strain>
    </source>
</reference>
<dbReference type="InterPro" id="IPR041715">
    <property type="entry name" value="HisRS-like_core"/>
</dbReference>
<dbReference type="Gene3D" id="3.30.930.10">
    <property type="entry name" value="Bira Bifunctional Protein, Domain 2"/>
    <property type="match status" value="1"/>
</dbReference>
<keyword evidence="3" id="KW-0328">Glycosyltransferase</keyword>
<comment type="caution">
    <text evidence="3">The sequence shown here is derived from an EMBL/GenBank/DDBJ whole genome shotgun (WGS) entry which is preliminary data.</text>
</comment>
<dbReference type="InterPro" id="IPR004516">
    <property type="entry name" value="HisRS/HisZ"/>
</dbReference>
<dbReference type="RefSeq" id="WP_147496797.1">
    <property type="nucleotide sequence ID" value="NZ_VOAP01000002.1"/>
</dbReference>
<evidence type="ECO:0000256" key="1">
    <source>
        <dbReference type="ARBA" id="ARBA00023102"/>
    </source>
</evidence>
<gene>
    <name evidence="3" type="ORF">YZ82_00985</name>
</gene>
<dbReference type="PANTHER" id="PTHR43707:SF6">
    <property type="entry name" value="ATP PHOSPHORIBOSYLTRANSFERASE REGULATORY SUBUNIT"/>
    <property type="match status" value="1"/>
</dbReference>
<evidence type="ECO:0000313" key="4">
    <source>
        <dbReference type="Proteomes" id="UP000321812"/>
    </source>
</evidence>
<dbReference type="NCBIfam" id="NF008946">
    <property type="entry name" value="PRK12293.1"/>
    <property type="match status" value="1"/>
</dbReference>
<dbReference type="PANTHER" id="PTHR43707">
    <property type="entry name" value="HISTIDYL-TRNA SYNTHETASE"/>
    <property type="match status" value="1"/>
</dbReference>
<dbReference type="AlphaFoldDB" id="A0A562XM08"/>
<dbReference type="EMBL" id="VOAP01000002">
    <property type="protein sequence ID" value="TWO23148.1"/>
    <property type="molecule type" value="Genomic_DNA"/>
</dbReference>
<dbReference type="GO" id="GO:0016757">
    <property type="term" value="F:glycosyltransferase activity"/>
    <property type="evidence" value="ECO:0007669"/>
    <property type="project" value="UniProtKB-KW"/>
</dbReference>
<proteinExistence type="predicted"/>
<evidence type="ECO:0000313" key="3">
    <source>
        <dbReference type="EMBL" id="TWO23148.1"/>
    </source>
</evidence>
<name>A0A562XM08_CAMHY</name>
<sequence length="286" mass="32914">MNENIDKAVYEHEIPDGSKLYFGNSAKLKRFIENKASDILLNHGFSEIITPYFSYHQHLSVDPKKLLRFSDNNNHEISLRADSTVDVVRIATRRIKDDDTKKWFYIQPVFKYPSSEVYQIGAEILGSDDLKACMDIAKELFIELDIKPHCQISNIEIPKIICKLLNLPISVFENGRLEVILGTNQPWLNKLTAIKDIKDIDEVIKMAPFELKDPLNLVKDLAGSFEWENKVYAPLYYSKMRYYDKLFFRFLCDNSILSGGGSYEIDSKVSVGFAVFSDALIEYLSK</sequence>
<dbReference type="Pfam" id="PF13393">
    <property type="entry name" value="tRNA-synt_His"/>
    <property type="match status" value="1"/>
</dbReference>
<evidence type="ECO:0000259" key="2">
    <source>
        <dbReference type="Pfam" id="PF13393"/>
    </source>
</evidence>
<feature type="domain" description="Class II Histidinyl-tRNA synthetase (HisRS)-like catalytic core" evidence="2">
    <location>
        <begin position="26"/>
        <end position="144"/>
    </location>
</feature>
<keyword evidence="1" id="KW-0028">Amino-acid biosynthesis</keyword>